<dbReference type="OrthoDB" id="8273619at2"/>
<keyword evidence="1" id="KW-0732">Signal</keyword>
<sequence length="204" mass="22321">MWVKTIISTVLLTGLISTASANTSVYSKSSVWKVNDQQAFTALMSCDTAASACVAKKMQQLGASAEALSFSAAINYEGYLANFQEKGIVDLGSVIYPFRANTNTAYVLLNAQPKMINTEIATVAGLEQDASFKQLKKKYKNLEFWGTNAAFVKVNKLSSGISYVFNYLLKDGCRACATPASVQVVFRFNRQGKFLGTRFVKILQ</sequence>
<dbReference type="RefSeq" id="WP_078922104.1">
    <property type="nucleotide sequence ID" value="NZ_FUYB01000005.1"/>
</dbReference>
<keyword evidence="3" id="KW-1185">Reference proteome</keyword>
<evidence type="ECO:0000256" key="1">
    <source>
        <dbReference type="SAM" id="SignalP"/>
    </source>
</evidence>
<feature type="signal peptide" evidence="1">
    <location>
        <begin position="1"/>
        <end position="21"/>
    </location>
</feature>
<accession>A0A1T4WGV5</accession>
<dbReference type="AlphaFoldDB" id="A0A1T4WGV5"/>
<dbReference type="STRING" id="92487.SAMN02745130_01643"/>
<evidence type="ECO:0000313" key="2">
    <source>
        <dbReference type="EMBL" id="SKA76188.1"/>
    </source>
</evidence>
<name>A0A1T4WGV5_9GAMM</name>
<protein>
    <submittedName>
        <fullName evidence="2">Uncharacterized protein</fullName>
    </submittedName>
</protein>
<feature type="chain" id="PRO_5012052353" evidence="1">
    <location>
        <begin position="22"/>
        <end position="204"/>
    </location>
</feature>
<organism evidence="2 3">
    <name type="scientific">Thiothrix eikelboomii</name>
    <dbReference type="NCBI Taxonomy" id="92487"/>
    <lineage>
        <taxon>Bacteria</taxon>
        <taxon>Pseudomonadati</taxon>
        <taxon>Pseudomonadota</taxon>
        <taxon>Gammaproteobacteria</taxon>
        <taxon>Thiotrichales</taxon>
        <taxon>Thiotrichaceae</taxon>
        <taxon>Thiothrix</taxon>
    </lineage>
</organism>
<proteinExistence type="predicted"/>
<reference evidence="2 3" key="1">
    <citation type="submission" date="2017-02" db="EMBL/GenBank/DDBJ databases">
        <authorList>
            <person name="Peterson S.W."/>
        </authorList>
    </citation>
    <scope>NUCLEOTIDE SEQUENCE [LARGE SCALE GENOMIC DNA]</scope>
    <source>
        <strain evidence="2 3">ATCC 49788</strain>
    </source>
</reference>
<gene>
    <name evidence="2" type="ORF">SAMN02745130_01643</name>
</gene>
<dbReference type="EMBL" id="FUYB01000005">
    <property type="protein sequence ID" value="SKA76188.1"/>
    <property type="molecule type" value="Genomic_DNA"/>
</dbReference>
<evidence type="ECO:0000313" key="3">
    <source>
        <dbReference type="Proteomes" id="UP000190460"/>
    </source>
</evidence>
<dbReference type="Proteomes" id="UP000190460">
    <property type="component" value="Unassembled WGS sequence"/>
</dbReference>